<feature type="repeat" description="WD" evidence="3">
    <location>
        <begin position="261"/>
        <end position="302"/>
    </location>
</feature>
<dbReference type="CDD" id="cd00200">
    <property type="entry name" value="WD40"/>
    <property type="match status" value="1"/>
</dbReference>
<keyword evidence="2" id="KW-0677">Repeat</keyword>
<keyword evidence="4" id="KW-0472">Membrane</keyword>
<dbReference type="SMART" id="SM00320">
    <property type="entry name" value="WD40"/>
    <property type="match status" value="6"/>
</dbReference>
<dbReference type="PROSITE" id="PS00678">
    <property type="entry name" value="WD_REPEATS_1"/>
    <property type="match status" value="2"/>
</dbReference>
<evidence type="ECO:0000256" key="4">
    <source>
        <dbReference type="SAM" id="Phobius"/>
    </source>
</evidence>
<keyword evidence="4" id="KW-1133">Transmembrane helix</keyword>
<protein>
    <submittedName>
        <fullName evidence="5">Uncharacterized protein</fullName>
    </submittedName>
</protein>
<comment type="caution">
    <text evidence="5">The sequence shown here is derived from an EMBL/GenBank/DDBJ whole genome shotgun (WGS) entry which is preliminary data.</text>
</comment>
<sequence>MHDINIDKQIKKNKQKQYRIEIIINNWLKLSCIQKRWAQDINNIIISYYVSFIFLSIFTIINFFKQLRDITTHLKPVTSISFSADGTRFVSSSDDKTVRIWDISSENEIEIFKGHTQWIGNAIFSPKGTLVASCSGDKTIQLWDVGLGTQFKHLEGHSDCVTKVCFSQDGKILLSCSWDKTIRLWKVKSGKILKVLSGHSNFVNDVQFSPDCETIVSASDDNTIGIWSVNSGDRIAELTGHLDAVKKVNFSYNGRRQVKILNGHLKQVCDVKFSPDDQLIISCSADTTIRIWDIKLEEELQQLNGHSHCVTGIDISPDGNKICGVQNSYVSQFCEYIDRCYYLFNLTNDVFLLFFFFETNIALKKILKQDQDRI</sequence>
<dbReference type="Gene3D" id="2.130.10.10">
    <property type="entry name" value="YVTN repeat-like/Quinoprotein amine dehydrogenase"/>
    <property type="match status" value="3"/>
</dbReference>
<dbReference type="PRINTS" id="PR00320">
    <property type="entry name" value="GPROTEINBRPT"/>
</dbReference>
<keyword evidence="4" id="KW-0812">Transmembrane</keyword>
<dbReference type="PANTHER" id="PTHR19848:SF8">
    <property type="entry name" value="F-BOX AND WD REPEAT DOMAIN CONTAINING 7"/>
    <property type="match status" value="1"/>
</dbReference>
<feature type="repeat" description="WD" evidence="3">
    <location>
        <begin position="196"/>
        <end position="237"/>
    </location>
</feature>
<evidence type="ECO:0000313" key="6">
    <source>
        <dbReference type="Proteomes" id="UP000023152"/>
    </source>
</evidence>
<dbReference type="Proteomes" id="UP000023152">
    <property type="component" value="Unassembled WGS sequence"/>
</dbReference>
<reference evidence="5 6" key="1">
    <citation type="journal article" date="2013" name="Curr. Biol.">
        <title>The Genome of the Foraminiferan Reticulomyxa filosa.</title>
        <authorList>
            <person name="Glockner G."/>
            <person name="Hulsmann N."/>
            <person name="Schleicher M."/>
            <person name="Noegel A.A."/>
            <person name="Eichinger L."/>
            <person name="Gallinger C."/>
            <person name="Pawlowski J."/>
            <person name="Sierra R."/>
            <person name="Euteneuer U."/>
            <person name="Pillet L."/>
            <person name="Moustafa A."/>
            <person name="Platzer M."/>
            <person name="Groth M."/>
            <person name="Szafranski K."/>
            <person name="Schliwa M."/>
        </authorList>
    </citation>
    <scope>NUCLEOTIDE SEQUENCE [LARGE SCALE GENOMIC DNA]</scope>
</reference>
<evidence type="ECO:0000256" key="2">
    <source>
        <dbReference type="ARBA" id="ARBA00022737"/>
    </source>
</evidence>
<dbReference type="EMBL" id="ASPP01005193">
    <property type="protein sequence ID" value="ETO30990.1"/>
    <property type="molecule type" value="Genomic_DNA"/>
</dbReference>
<name>X6NXF8_RETFI</name>
<dbReference type="InterPro" id="IPR036322">
    <property type="entry name" value="WD40_repeat_dom_sf"/>
</dbReference>
<dbReference type="Pfam" id="PF00400">
    <property type="entry name" value="WD40"/>
    <property type="match status" value="6"/>
</dbReference>
<gene>
    <name evidence="5" type="ORF">RFI_06128</name>
</gene>
<feature type="transmembrane region" description="Helical" evidence="4">
    <location>
        <begin position="44"/>
        <end position="64"/>
    </location>
</feature>
<feature type="repeat" description="WD" evidence="3">
    <location>
        <begin position="154"/>
        <end position="195"/>
    </location>
</feature>
<keyword evidence="1 3" id="KW-0853">WD repeat</keyword>
<organism evidence="5 6">
    <name type="scientific">Reticulomyxa filosa</name>
    <dbReference type="NCBI Taxonomy" id="46433"/>
    <lineage>
        <taxon>Eukaryota</taxon>
        <taxon>Sar</taxon>
        <taxon>Rhizaria</taxon>
        <taxon>Retaria</taxon>
        <taxon>Foraminifera</taxon>
        <taxon>Monothalamids</taxon>
        <taxon>Reticulomyxidae</taxon>
        <taxon>Reticulomyxa</taxon>
    </lineage>
</organism>
<dbReference type="PROSITE" id="PS50294">
    <property type="entry name" value="WD_REPEATS_REGION"/>
    <property type="match status" value="5"/>
</dbReference>
<dbReference type="SUPFAM" id="SSF50978">
    <property type="entry name" value="WD40 repeat-like"/>
    <property type="match status" value="1"/>
</dbReference>
<dbReference type="PROSITE" id="PS50082">
    <property type="entry name" value="WD_REPEATS_2"/>
    <property type="match status" value="5"/>
</dbReference>
<dbReference type="InterPro" id="IPR001680">
    <property type="entry name" value="WD40_rpt"/>
</dbReference>
<dbReference type="PANTHER" id="PTHR19848">
    <property type="entry name" value="WD40 REPEAT PROTEIN"/>
    <property type="match status" value="1"/>
</dbReference>
<dbReference type="AlphaFoldDB" id="X6NXF8"/>
<feature type="repeat" description="WD" evidence="3">
    <location>
        <begin position="70"/>
        <end position="111"/>
    </location>
</feature>
<evidence type="ECO:0000256" key="1">
    <source>
        <dbReference type="ARBA" id="ARBA00022574"/>
    </source>
</evidence>
<dbReference type="InterPro" id="IPR019775">
    <property type="entry name" value="WD40_repeat_CS"/>
</dbReference>
<dbReference type="InterPro" id="IPR015943">
    <property type="entry name" value="WD40/YVTN_repeat-like_dom_sf"/>
</dbReference>
<keyword evidence="6" id="KW-1185">Reference proteome</keyword>
<feature type="repeat" description="WD" evidence="3">
    <location>
        <begin position="112"/>
        <end position="145"/>
    </location>
</feature>
<dbReference type="InterPro" id="IPR020472">
    <property type="entry name" value="WD40_PAC1"/>
</dbReference>
<proteinExistence type="predicted"/>
<evidence type="ECO:0000313" key="5">
    <source>
        <dbReference type="EMBL" id="ETO30990.1"/>
    </source>
</evidence>
<dbReference type="OrthoDB" id="411991at2759"/>
<accession>X6NXF8</accession>
<evidence type="ECO:0000256" key="3">
    <source>
        <dbReference type="PROSITE-ProRule" id="PRU00221"/>
    </source>
</evidence>